<reference evidence="2 3" key="1">
    <citation type="submission" date="2017-02" db="EMBL/GenBank/DDBJ databases">
        <authorList>
            <person name="Peterson S.W."/>
        </authorList>
    </citation>
    <scope>NUCLEOTIDE SEQUENCE [LARGE SCALE GENOMIC DNA]</scope>
    <source>
        <strain evidence="2 3">DSM 22899</strain>
    </source>
</reference>
<keyword evidence="3" id="KW-1185">Reference proteome</keyword>
<feature type="domain" description="DUF4397" evidence="1">
    <location>
        <begin position="42"/>
        <end position="164"/>
    </location>
</feature>
<dbReference type="OrthoDB" id="9792011at2"/>
<dbReference type="Pfam" id="PF14344">
    <property type="entry name" value="DUF4397"/>
    <property type="match status" value="1"/>
</dbReference>
<dbReference type="AlphaFoldDB" id="A0A1T4ZWP4"/>
<dbReference type="EMBL" id="FUYS01000001">
    <property type="protein sequence ID" value="SKB27126.1"/>
    <property type="molecule type" value="Genomic_DNA"/>
</dbReference>
<evidence type="ECO:0000259" key="1">
    <source>
        <dbReference type="Pfam" id="PF14344"/>
    </source>
</evidence>
<proteinExistence type="predicted"/>
<accession>A0A1T4ZWP4</accession>
<sequence>MRRFEKLTSSRLFLLAGFVVTVMATLSGCLKDDEQGSYQISAVRALNAVPGSASLDIGLNQNKLNYDNATRQDEDFAFGDTLAYKNAWPGNRWVTVFDPADYPNAQPLAQRTVNFIPGRFYSLYVVGYEDIELMATMDDLSAPEAGKAKIRFIHLSPDAPSLDFGVQGADTLIANDKAFKEVEEFSQIEAEETYTFYIGEHSSGNVVHTFEFTPKTNMIYTIWVKGLFESTGDESLDLGHGIIVH</sequence>
<dbReference type="Proteomes" id="UP000190541">
    <property type="component" value="Unassembled WGS sequence"/>
</dbReference>
<organism evidence="2 3">
    <name type="scientific">Parapedobacter luteus</name>
    <dbReference type="NCBI Taxonomy" id="623280"/>
    <lineage>
        <taxon>Bacteria</taxon>
        <taxon>Pseudomonadati</taxon>
        <taxon>Bacteroidota</taxon>
        <taxon>Sphingobacteriia</taxon>
        <taxon>Sphingobacteriales</taxon>
        <taxon>Sphingobacteriaceae</taxon>
        <taxon>Parapedobacter</taxon>
    </lineage>
</organism>
<dbReference type="RefSeq" id="WP_079714951.1">
    <property type="nucleotide sequence ID" value="NZ_FUYS01000001.1"/>
</dbReference>
<dbReference type="STRING" id="623280.SAMN05660226_00223"/>
<name>A0A1T4ZWP4_9SPHI</name>
<protein>
    <recommendedName>
        <fullName evidence="1">DUF4397 domain-containing protein</fullName>
    </recommendedName>
</protein>
<evidence type="ECO:0000313" key="3">
    <source>
        <dbReference type="Proteomes" id="UP000190541"/>
    </source>
</evidence>
<evidence type="ECO:0000313" key="2">
    <source>
        <dbReference type="EMBL" id="SKB27126.1"/>
    </source>
</evidence>
<dbReference type="PROSITE" id="PS51257">
    <property type="entry name" value="PROKAR_LIPOPROTEIN"/>
    <property type="match status" value="1"/>
</dbReference>
<dbReference type="InterPro" id="IPR025510">
    <property type="entry name" value="DUF4397"/>
</dbReference>
<gene>
    <name evidence="2" type="ORF">SAMN05660226_00223</name>
</gene>